<keyword evidence="5" id="KW-1185">Reference proteome</keyword>
<dbReference type="GO" id="GO:0006508">
    <property type="term" value="P:proteolysis"/>
    <property type="evidence" value="ECO:0007669"/>
    <property type="project" value="InterPro"/>
</dbReference>
<accession>A0A6M1TG77</accession>
<feature type="active site" description="Proton donor/acceptor" evidence="2">
    <location>
        <position position="391"/>
    </location>
</feature>
<dbReference type="AlphaFoldDB" id="A0A6M1TG77"/>
<name>A0A6M1TG77_9BACT</name>
<evidence type="ECO:0000256" key="1">
    <source>
        <dbReference type="ARBA" id="ARBA00001947"/>
    </source>
</evidence>
<protein>
    <recommendedName>
        <fullName evidence="3">Peptidase M14 domain-containing protein</fullName>
    </recommendedName>
</protein>
<dbReference type="PROSITE" id="PS51257">
    <property type="entry name" value="PROKAR_LIPOPROTEIN"/>
    <property type="match status" value="1"/>
</dbReference>
<dbReference type="GO" id="GO:0004181">
    <property type="term" value="F:metallocarboxypeptidase activity"/>
    <property type="evidence" value="ECO:0007669"/>
    <property type="project" value="InterPro"/>
</dbReference>
<comment type="caution">
    <text evidence="4">The sequence shown here is derived from an EMBL/GenBank/DDBJ whole genome shotgun (WGS) entry which is preliminary data.</text>
</comment>
<dbReference type="PANTHER" id="PTHR12756">
    <property type="entry name" value="CYTOSOLIC CARBOXYPEPTIDASE"/>
    <property type="match status" value="1"/>
</dbReference>
<dbReference type="EMBL" id="JAALLS010000004">
    <property type="protein sequence ID" value="NGP87650.1"/>
    <property type="molecule type" value="Genomic_DNA"/>
</dbReference>
<evidence type="ECO:0000313" key="4">
    <source>
        <dbReference type="EMBL" id="NGP87650.1"/>
    </source>
</evidence>
<dbReference type="Gene3D" id="3.40.630.10">
    <property type="entry name" value="Zn peptidases"/>
    <property type="match status" value="1"/>
</dbReference>
<dbReference type="GO" id="GO:0008270">
    <property type="term" value="F:zinc ion binding"/>
    <property type="evidence" value="ECO:0007669"/>
    <property type="project" value="InterPro"/>
</dbReference>
<dbReference type="SUPFAM" id="SSF53187">
    <property type="entry name" value="Zn-dependent exopeptidases"/>
    <property type="match status" value="1"/>
</dbReference>
<organism evidence="4 5">
    <name type="scientific">Fodinibius halophilus</name>
    <dbReference type="NCBI Taxonomy" id="1736908"/>
    <lineage>
        <taxon>Bacteria</taxon>
        <taxon>Pseudomonadati</taxon>
        <taxon>Balneolota</taxon>
        <taxon>Balneolia</taxon>
        <taxon>Balneolales</taxon>
        <taxon>Balneolaceae</taxon>
        <taxon>Fodinibius</taxon>
    </lineage>
</organism>
<gene>
    <name evidence="4" type="ORF">G3569_04735</name>
</gene>
<dbReference type="InterPro" id="IPR000834">
    <property type="entry name" value="Peptidase_M14"/>
</dbReference>
<comment type="cofactor">
    <cofactor evidence="1">
        <name>Zn(2+)</name>
        <dbReference type="ChEBI" id="CHEBI:29105"/>
    </cofactor>
</comment>
<dbReference type="PANTHER" id="PTHR12756:SF11">
    <property type="entry name" value="CYTOSOLIC CARBOXYPEPTIDASE 1"/>
    <property type="match status" value="1"/>
</dbReference>
<evidence type="ECO:0000256" key="2">
    <source>
        <dbReference type="PROSITE-ProRule" id="PRU01379"/>
    </source>
</evidence>
<dbReference type="Proteomes" id="UP000479132">
    <property type="component" value="Unassembled WGS sequence"/>
</dbReference>
<evidence type="ECO:0000259" key="3">
    <source>
        <dbReference type="PROSITE" id="PS52035"/>
    </source>
</evidence>
<dbReference type="InterPro" id="IPR050821">
    <property type="entry name" value="Cytosolic_carboxypeptidase"/>
</dbReference>
<reference evidence="4 5" key="1">
    <citation type="submission" date="2020-02" db="EMBL/GenBank/DDBJ databases">
        <title>Aliifodinibius halophilus 2W32, complete genome.</title>
        <authorList>
            <person name="Li Y."/>
            <person name="Wu S."/>
        </authorList>
    </citation>
    <scope>NUCLEOTIDE SEQUENCE [LARGE SCALE GENOMIC DNA]</scope>
    <source>
        <strain evidence="4 5">2W32</strain>
    </source>
</reference>
<evidence type="ECO:0000313" key="5">
    <source>
        <dbReference type="Proteomes" id="UP000479132"/>
    </source>
</evidence>
<sequence>MTSRSSGILLGYSLFILSLLLISCSSSEEFSGFSYDPEGVTVTTDKEIQPQHKRRIGVDGGSIWASNEFAGARMSDFYQVNDTLYRVVIEPENHPINNSPWYAFKIWSDTNKTIDLQLKYKHGKHRYIPKLSNNGNQWRPIDTTKVRTDTTTGTATFELKVSAEPLWIAAQELLTWHSYRRWADSLASQHWVTLDTVGYSHQQRPIVKMNITQTEKDQSRGVLIITGRLHPPEVTGALASQIFINELTADTPLASQFRSEFEVWAYPFANPDGVQQGHWRHNAGGVDLNRDWKSFNQPETKAIRDDLAQIKDDTLRKVYYGIDFHSTDENIFYPINREIDTFPDDFTFHWIDSLKKAFPDYPVEVEAFDTSSPITKNWIYHTFGADGVTYELNDRANRDSLRTVTQKSARIIMRQLLDEKKKRKKPTK</sequence>
<dbReference type="SMART" id="SM00631">
    <property type="entry name" value="Zn_pept"/>
    <property type="match status" value="1"/>
</dbReference>
<comment type="similarity">
    <text evidence="2">Belongs to the peptidase M14 family.</text>
</comment>
<feature type="domain" description="Peptidase M14" evidence="3">
    <location>
        <begin position="172"/>
        <end position="416"/>
    </location>
</feature>
<dbReference type="RefSeq" id="WP_165266603.1">
    <property type="nucleotide sequence ID" value="NZ_JAALLS010000004.1"/>
</dbReference>
<dbReference type="CDD" id="cd06237">
    <property type="entry name" value="M14_Nna1-like"/>
    <property type="match status" value="1"/>
</dbReference>
<dbReference type="Gene3D" id="2.60.40.3120">
    <property type="match status" value="1"/>
</dbReference>
<dbReference type="Pfam" id="PF00246">
    <property type="entry name" value="Peptidase_M14"/>
    <property type="match status" value="1"/>
</dbReference>
<dbReference type="PROSITE" id="PS52035">
    <property type="entry name" value="PEPTIDASE_M14"/>
    <property type="match status" value="1"/>
</dbReference>
<proteinExistence type="inferred from homology"/>